<organism evidence="5">
    <name type="scientific">Cacopsylla melanoneura</name>
    <dbReference type="NCBI Taxonomy" id="428564"/>
    <lineage>
        <taxon>Eukaryota</taxon>
        <taxon>Metazoa</taxon>
        <taxon>Ecdysozoa</taxon>
        <taxon>Arthropoda</taxon>
        <taxon>Hexapoda</taxon>
        <taxon>Insecta</taxon>
        <taxon>Pterygota</taxon>
        <taxon>Neoptera</taxon>
        <taxon>Paraneoptera</taxon>
        <taxon>Hemiptera</taxon>
        <taxon>Sternorrhyncha</taxon>
        <taxon>Psylloidea</taxon>
        <taxon>Psyllidae</taxon>
        <taxon>Psyllinae</taxon>
        <taxon>Cacopsylla</taxon>
    </lineage>
</organism>
<dbReference type="EMBL" id="HBUF01562759">
    <property type="protein sequence ID" value="CAG6763151.1"/>
    <property type="molecule type" value="Transcribed_RNA"/>
</dbReference>
<dbReference type="GO" id="GO:0005694">
    <property type="term" value="C:chromosome"/>
    <property type="evidence" value="ECO:0007669"/>
    <property type="project" value="InterPro"/>
</dbReference>
<feature type="compositionally biased region" description="Polar residues" evidence="3">
    <location>
        <begin position="71"/>
        <end position="89"/>
    </location>
</feature>
<evidence type="ECO:0000256" key="2">
    <source>
        <dbReference type="ARBA" id="ARBA00023242"/>
    </source>
</evidence>
<dbReference type="InterPro" id="IPR013257">
    <property type="entry name" value="SRI"/>
</dbReference>
<evidence type="ECO:0000313" key="5">
    <source>
        <dbReference type="EMBL" id="CAG6763151.1"/>
    </source>
</evidence>
<evidence type="ECO:0000256" key="3">
    <source>
        <dbReference type="SAM" id="MobiDB-lite"/>
    </source>
</evidence>
<accession>A0A8D9ERC9</accession>
<sequence length="413" mass="46212">MKRLRQCLHETSTLYDKSKDVGDGGVAKLDRRAHVLEKKALRSCMVAKLYIRSMLTIIEDIKKNATKRNSEIQSQSGSQPAASESSRLITSEDRTNRISSNSTCSGYSESNITPMKIPTIDEIRAYEEQQQHQSQDSMVPFLSDQDLNDVSSILDSLPLNIYQPSGSSGVIAPVLAPFDLPSQQPPGSNLSLDQRLEQLKHVLPVASSSCSSFDEPSQSLEISSTNCSTSQDSSALYVSPRKRKITVKSTATTPSKMKKLLKVSQAALLAEKKIAEVVLEDEHTLFQQRVAVVYKLEQELQQLPLARRSALENLYTKLFGPGHSYYLELSEEKQIDITRKRIASLVVAELEPYYAGELKRIANKNLFKYLAKHITELIYSMDMCPDATAVHERVGEFFRDGRSIHCESDIYAI</sequence>
<evidence type="ECO:0000259" key="4">
    <source>
        <dbReference type="Pfam" id="PF08236"/>
    </source>
</evidence>
<evidence type="ECO:0000256" key="1">
    <source>
        <dbReference type="ARBA" id="ARBA00004123"/>
    </source>
</evidence>
<dbReference type="GO" id="GO:0006355">
    <property type="term" value="P:regulation of DNA-templated transcription"/>
    <property type="evidence" value="ECO:0007669"/>
    <property type="project" value="InterPro"/>
</dbReference>
<reference evidence="5" key="1">
    <citation type="submission" date="2021-05" db="EMBL/GenBank/DDBJ databases">
        <authorList>
            <person name="Alioto T."/>
            <person name="Alioto T."/>
            <person name="Gomez Garrido J."/>
        </authorList>
    </citation>
    <scope>NUCLEOTIDE SEQUENCE</scope>
</reference>
<dbReference type="AlphaFoldDB" id="A0A8D9ERC9"/>
<comment type="subcellular location">
    <subcellularLocation>
        <location evidence="1">Nucleus</location>
    </subcellularLocation>
</comment>
<proteinExistence type="predicted"/>
<name>A0A8D9ERC9_9HEMI</name>
<dbReference type="Pfam" id="PF08236">
    <property type="entry name" value="SRI"/>
    <property type="match status" value="1"/>
</dbReference>
<feature type="domain" description="Set2 Rpb1 interacting" evidence="4">
    <location>
        <begin position="339"/>
        <end position="383"/>
    </location>
</feature>
<feature type="region of interest" description="Disordered" evidence="3">
    <location>
        <begin position="69"/>
        <end position="113"/>
    </location>
</feature>
<feature type="compositionally biased region" description="Polar residues" evidence="3">
    <location>
        <begin position="97"/>
        <end position="113"/>
    </location>
</feature>
<keyword evidence="2" id="KW-0539">Nucleus</keyword>
<protein>
    <recommendedName>
        <fullName evidence="4">Set2 Rpb1 interacting domain-containing protein</fullName>
    </recommendedName>
</protein>